<feature type="domain" description="CSC1/OSCA1-like N-terminal transmembrane" evidence="11">
    <location>
        <begin position="54"/>
        <end position="202"/>
    </location>
</feature>
<feature type="transmembrane region" description="Helical" evidence="8">
    <location>
        <begin position="559"/>
        <end position="581"/>
    </location>
</feature>
<evidence type="ECO:0000259" key="12">
    <source>
        <dbReference type="Pfam" id="PF14703"/>
    </source>
</evidence>
<keyword evidence="3" id="KW-0813">Transport</keyword>
<dbReference type="Pfam" id="PF12621">
    <property type="entry name" value="PHM7_ext"/>
    <property type="match status" value="1"/>
</dbReference>
<feature type="region of interest" description="Disordered" evidence="7">
    <location>
        <begin position="301"/>
        <end position="381"/>
    </location>
</feature>
<keyword evidence="4 8" id="KW-0812">Transmembrane</keyword>
<feature type="transmembrane region" description="Helical" evidence="8">
    <location>
        <begin position="790"/>
        <end position="810"/>
    </location>
</feature>
<keyword evidence="6 8" id="KW-0472">Membrane</keyword>
<dbReference type="Pfam" id="PF02714">
    <property type="entry name" value="RSN1_7TM"/>
    <property type="match status" value="1"/>
</dbReference>
<gene>
    <name evidence="13" type="ORF">PVAG01_09388</name>
</gene>
<evidence type="ECO:0000313" key="14">
    <source>
        <dbReference type="Proteomes" id="UP001629113"/>
    </source>
</evidence>
<keyword evidence="14" id="KW-1185">Reference proteome</keyword>
<evidence type="ECO:0000259" key="9">
    <source>
        <dbReference type="Pfam" id="PF02714"/>
    </source>
</evidence>
<feature type="transmembrane region" description="Helical" evidence="8">
    <location>
        <begin position="608"/>
        <end position="634"/>
    </location>
</feature>
<feature type="transmembrane region" description="Helical" evidence="8">
    <location>
        <begin position="134"/>
        <end position="153"/>
    </location>
</feature>
<name>A0ABR4P7W2_9HELO</name>
<evidence type="ECO:0000256" key="6">
    <source>
        <dbReference type="ARBA" id="ARBA00023136"/>
    </source>
</evidence>
<keyword evidence="5 8" id="KW-1133">Transmembrane helix</keyword>
<dbReference type="Pfam" id="PF13967">
    <property type="entry name" value="RSN1_TM"/>
    <property type="match status" value="1"/>
</dbReference>
<evidence type="ECO:0000259" key="11">
    <source>
        <dbReference type="Pfam" id="PF13967"/>
    </source>
</evidence>
<dbReference type="Pfam" id="PF14703">
    <property type="entry name" value="PHM7_cyt"/>
    <property type="match status" value="1"/>
</dbReference>
<evidence type="ECO:0000256" key="5">
    <source>
        <dbReference type="ARBA" id="ARBA00022989"/>
    </source>
</evidence>
<evidence type="ECO:0000256" key="8">
    <source>
        <dbReference type="SAM" id="Phobius"/>
    </source>
</evidence>
<dbReference type="InterPro" id="IPR022257">
    <property type="entry name" value="PHM7_ext"/>
</dbReference>
<dbReference type="InterPro" id="IPR032880">
    <property type="entry name" value="CSC1/OSCA1-like_N"/>
</dbReference>
<comment type="caution">
    <text evidence="13">The sequence shown here is derived from an EMBL/GenBank/DDBJ whole genome shotgun (WGS) entry which is preliminary data.</text>
</comment>
<comment type="similarity">
    <text evidence="2">Belongs to the CSC1 (TC 1.A.17) family.</text>
</comment>
<evidence type="ECO:0000256" key="2">
    <source>
        <dbReference type="ARBA" id="ARBA00007779"/>
    </source>
</evidence>
<feature type="transmembrane region" description="Helical" evidence="8">
    <location>
        <begin position="180"/>
        <end position="200"/>
    </location>
</feature>
<dbReference type="PANTHER" id="PTHR13018:SF53">
    <property type="entry name" value="DUF221 DOMAIN PROTEIN"/>
    <property type="match status" value="1"/>
</dbReference>
<feature type="transmembrane region" description="Helical" evidence="8">
    <location>
        <begin position="724"/>
        <end position="743"/>
    </location>
</feature>
<feature type="transmembrane region" description="Helical" evidence="8">
    <location>
        <begin position="515"/>
        <end position="539"/>
    </location>
</feature>
<evidence type="ECO:0000256" key="7">
    <source>
        <dbReference type="SAM" id="MobiDB-lite"/>
    </source>
</evidence>
<dbReference type="InterPro" id="IPR027815">
    <property type="entry name" value="CSC1/OSCA1-like_cyt"/>
</dbReference>
<proteinExistence type="inferred from homology"/>
<evidence type="ECO:0000313" key="13">
    <source>
        <dbReference type="EMBL" id="KAL3419166.1"/>
    </source>
</evidence>
<feature type="region of interest" description="Disordered" evidence="7">
    <location>
        <begin position="24"/>
        <end position="46"/>
    </location>
</feature>
<reference evidence="13 14" key="1">
    <citation type="submission" date="2024-06" db="EMBL/GenBank/DDBJ databases">
        <title>Complete genome of Phlyctema vagabunda strain 19-DSS-EL-015.</title>
        <authorList>
            <person name="Fiorenzani C."/>
        </authorList>
    </citation>
    <scope>NUCLEOTIDE SEQUENCE [LARGE SCALE GENOMIC DNA]</scope>
    <source>
        <strain evidence="13 14">19-DSS-EL-015</strain>
    </source>
</reference>
<feature type="transmembrane region" description="Helical" evidence="8">
    <location>
        <begin position="764"/>
        <end position="784"/>
    </location>
</feature>
<feature type="compositionally biased region" description="Polar residues" evidence="7">
    <location>
        <begin position="30"/>
        <end position="46"/>
    </location>
</feature>
<feature type="domain" description="CSC1/OSCA1-like cytosolic" evidence="12">
    <location>
        <begin position="225"/>
        <end position="501"/>
    </location>
</feature>
<feature type="compositionally biased region" description="Basic and acidic residues" evidence="7">
    <location>
        <begin position="301"/>
        <end position="332"/>
    </location>
</feature>
<dbReference type="InterPro" id="IPR045122">
    <property type="entry name" value="Csc1-like"/>
</dbReference>
<dbReference type="Proteomes" id="UP001629113">
    <property type="component" value="Unassembled WGS sequence"/>
</dbReference>
<dbReference type="EMBL" id="JBFCZG010000008">
    <property type="protein sequence ID" value="KAL3419166.1"/>
    <property type="molecule type" value="Genomic_DNA"/>
</dbReference>
<dbReference type="PANTHER" id="PTHR13018">
    <property type="entry name" value="PROBABLE MEMBRANE PROTEIN DUF221-RELATED"/>
    <property type="match status" value="1"/>
</dbReference>
<evidence type="ECO:0000256" key="1">
    <source>
        <dbReference type="ARBA" id="ARBA00004141"/>
    </source>
</evidence>
<evidence type="ECO:0000256" key="3">
    <source>
        <dbReference type="ARBA" id="ARBA00022448"/>
    </source>
</evidence>
<comment type="subcellular location">
    <subcellularLocation>
        <location evidence="1">Membrane</location>
        <topology evidence="1">Multi-pass membrane protein</topology>
    </subcellularLocation>
</comment>
<protein>
    <submittedName>
        <fullName evidence="13">Duf221 domain-containing protein</fullName>
    </submittedName>
</protein>
<organism evidence="13 14">
    <name type="scientific">Phlyctema vagabunda</name>
    <dbReference type="NCBI Taxonomy" id="108571"/>
    <lineage>
        <taxon>Eukaryota</taxon>
        <taxon>Fungi</taxon>
        <taxon>Dikarya</taxon>
        <taxon>Ascomycota</taxon>
        <taxon>Pezizomycotina</taxon>
        <taxon>Leotiomycetes</taxon>
        <taxon>Helotiales</taxon>
        <taxon>Dermateaceae</taxon>
        <taxon>Phlyctema</taxon>
    </lineage>
</organism>
<evidence type="ECO:0000256" key="4">
    <source>
        <dbReference type="ARBA" id="ARBA00022692"/>
    </source>
</evidence>
<sequence>MASRDLVDVVYTWAAKRQLDQCDDPRVGSARNNSSSSKVFTSASPTNSNSFKSMISTLVPVIVYAAVCILIFWGLRARCPRVYAPRTFLSSLYPHEQSKPLPKGWFSWVVPWLNVPDTDVLNQSSLDGYLFLRFLRVLCVICLVGCCITWPVLLPLHAQGGVGNKQMDKLTFGNVTNPQWYYVHALLAWIFFGFVMYMISRECVYYINLRQAYLVSPYYAKRLSSRTVLFTSVPRQLLDGAKLRKIFGDTVRNVWIPGITEELEDLVKERDQTALRLEKAEIELIKMANLERAKAERFGHPDIEADIGTKARDTDEEARQSADTEKSDKSGTEDSGFAMTAKNVDSIEFRPSNEIQESTEVPDLNLNPEATAPESRSDRPLELKWGVQGYGNYGPPPDVNGSVAAQWIPHEQRPHHRPIANYGRRVDTIKWTRNRLKELIPRIDKLKRQHKSGKSKLLSAAFVEFDSQVDAQGAYQSLAHHRAFQMTPHINGIRPSEIVWTSLRIPWWERIVRKFLISGFVAVMVVFWSIPAALIGTISNISYLTKKLFFLRWIDDLPAPILGVLTGLVPAVALAFLMGLVPGIMRMCARQSGISTLSMVELFVQQTYFIFQVVQVFLITTITSAASAAITDIISDPLSVKELLSANLPKASNFYVSYFILQGLAMSATRIVHLSSIFRFHVLKTSANPRFISTKWHRLRVVRWGSIYPVFTNMAVIAMSYSCIAPLVLGFASIAFYLIYRVYHYNLVYVYGSEIDTRGLLYPHALKQVFTGVYFAEICLLGLFGLRSAFGPLVLMIMLIVITALINMSLNDALGPLLYNLPKTLAAQGLYEEIEEANPPLPPVPDLEDPENFQPMNEADLPEYLREERTGSRAVEGADAAGKMTMNFLSQSFKQRAKSSGLDIPRYISYVDFWTAWISPDPKKKPNFVLMWLHPGIFADFAVLSKMIPDDLPDPDYPGDTARDAFWPPAVIKECPVLWIPRDKGGISKQEVAHTRKAGIGITDKGVSLDDKNTLVFDLGAKSPVIMERIRY</sequence>
<dbReference type="InterPro" id="IPR003864">
    <property type="entry name" value="CSC1/OSCA1-like_7TM"/>
</dbReference>
<evidence type="ECO:0000259" key="10">
    <source>
        <dbReference type="Pfam" id="PF12621"/>
    </source>
</evidence>
<feature type="transmembrane region" description="Helical" evidence="8">
    <location>
        <begin position="654"/>
        <end position="680"/>
    </location>
</feature>
<feature type="domain" description="CSC1/OSCA1-like 7TM region" evidence="9">
    <location>
        <begin position="513"/>
        <end position="784"/>
    </location>
</feature>
<accession>A0ABR4P7W2</accession>
<feature type="transmembrane region" description="Helical" evidence="8">
    <location>
        <begin position="54"/>
        <end position="75"/>
    </location>
</feature>
<feature type="domain" description="10TM putative phosphate transporter extracellular tail" evidence="10">
    <location>
        <begin position="932"/>
        <end position="1021"/>
    </location>
</feature>